<evidence type="ECO:0000313" key="3">
    <source>
        <dbReference type="Proteomes" id="UP000011939"/>
    </source>
</evidence>
<gene>
    <name evidence="2" type="ORF">CSUNSWCD_390</name>
</gene>
<evidence type="ECO:0000313" key="2">
    <source>
        <dbReference type="EMBL" id="EKU12450.1"/>
    </source>
</evidence>
<dbReference type="EMBL" id="AMZQ01000001">
    <property type="protein sequence ID" value="EKU12450.1"/>
    <property type="molecule type" value="Genomic_DNA"/>
</dbReference>
<dbReference type="AlphaFoldDB" id="M5IMB1"/>
<name>M5IMB1_9BACT</name>
<dbReference type="PATRIC" id="fig|1244083.3.peg.396"/>
<comment type="caution">
    <text evidence="2">The sequence shown here is derived from an EMBL/GenBank/DDBJ whole genome shotgun (WGS) entry which is preliminary data.</text>
</comment>
<protein>
    <submittedName>
        <fullName evidence="2">Uncharacterized protein</fullName>
    </submittedName>
</protein>
<accession>M5IMB1</accession>
<reference evidence="2 3" key="1">
    <citation type="journal article" date="2013" name="Genome Announc.">
        <title>Genome Sequence of Campylobacter showae UNSWCD, Isolated from a Patient with Crohn's Disease.</title>
        <authorList>
            <person name="Tay A.P."/>
            <person name="Kaakoush N.O."/>
            <person name="Deshpande N.P."/>
            <person name="Chen Z."/>
            <person name="Mitchell H."/>
            <person name="Wilkins M.R."/>
        </authorList>
    </citation>
    <scope>NUCLEOTIDE SEQUENCE [LARGE SCALE GENOMIC DNA]</scope>
    <source>
        <strain evidence="2 3">CSUNSWCD</strain>
    </source>
</reference>
<organism evidence="2 3">
    <name type="scientific">Campylobacter showae CSUNSWCD</name>
    <dbReference type="NCBI Taxonomy" id="1244083"/>
    <lineage>
        <taxon>Bacteria</taxon>
        <taxon>Pseudomonadati</taxon>
        <taxon>Campylobacterota</taxon>
        <taxon>Epsilonproteobacteria</taxon>
        <taxon>Campylobacterales</taxon>
        <taxon>Campylobacteraceae</taxon>
        <taxon>Campylobacter</taxon>
    </lineage>
</organism>
<evidence type="ECO:0000256" key="1">
    <source>
        <dbReference type="SAM" id="MobiDB-lite"/>
    </source>
</evidence>
<feature type="region of interest" description="Disordered" evidence="1">
    <location>
        <begin position="18"/>
        <end position="47"/>
    </location>
</feature>
<proteinExistence type="predicted"/>
<dbReference type="Proteomes" id="UP000011939">
    <property type="component" value="Unassembled WGS sequence"/>
</dbReference>
<sequence>MAYFLTNKRRYVKKRENFNPLDEYAPPSKGGGGSIRNQKLFSPVPLP</sequence>